<keyword evidence="2" id="KW-0472">Membrane</keyword>
<evidence type="ECO:0000256" key="2">
    <source>
        <dbReference type="SAM" id="Phobius"/>
    </source>
</evidence>
<reference evidence="3 4" key="1">
    <citation type="journal article" date="2013" name="Science">
        <title>Pandoraviruses: amoeba viruses with genomes up to 2.5 Mb reaching that of parasitic eukaryotes.</title>
        <authorList>
            <person name="Philippe N."/>
            <person name="Legendre M."/>
            <person name="Doutre G."/>
            <person name="Coute Y."/>
            <person name="Poirot O."/>
            <person name="Lescot M."/>
            <person name="Arslan D."/>
            <person name="Seltzer V."/>
            <person name="Bertaux L."/>
            <person name="Bruley C."/>
            <person name="Garin J."/>
            <person name="Claverie J.M."/>
            <person name="Abergel C."/>
        </authorList>
    </citation>
    <scope>NUCLEOTIDE SEQUENCE [LARGE SCALE GENOMIC DNA]</scope>
    <source>
        <strain evidence="3">Melbourne</strain>
    </source>
</reference>
<feature type="transmembrane region" description="Helical" evidence="2">
    <location>
        <begin position="850"/>
        <end position="874"/>
    </location>
</feature>
<dbReference type="RefSeq" id="YP_009430241.1">
    <property type="nucleotide sequence ID" value="NC_021858.1"/>
</dbReference>
<gene>
    <name evidence="3" type="ORF">pdul_cds_626</name>
</gene>
<keyword evidence="2" id="KW-1133">Transmembrane helix</keyword>
<protein>
    <submittedName>
        <fullName evidence="3">Beta helix incomplete domain containing protein</fullName>
    </submittedName>
</protein>
<dbReference type="KEGG" id="vg:34568036"/>
<evidence type="ECO:0000256" key="1">
    <source>
        <dbReference type="SAM" id="MobiDB-lite"/>
    </source>
</evidence>
<proteinExistence type="predicted"/>
<dbReference type="GeneID" id="34568036"/>
<name>A0A291AU34_9VIRU</name>
<sequence>MAAIVVALVWALLSLDAVSHAALLAVCPAGCAFADVASASLSAVDGDVIAIQGGTYAATPAVTIAARLTLRATAPVTIDGIGVWLTIASPNVTTQGTFTLAGAGIAVSPNATWYQDGPVTIRHTAASAGYGPTGQPFGAPYAVLVNGGTWVQRAALSITARTVGVTLEGESAAWDQQAAAEIDVPANGVAGDSHTGISLGANRAAWNQRGTLVVRVSVGVGVRAGTTGMAQWNQTGDLAVTVGATLSTGPVDGVALGVGTLGEGAVWLQHGRAQMQVTATGIGAIGGAVALDANNNRHHWEQTGALNVTALAQNGGLARGVRIGQQSTTWTQSGPVLMDGTARTNGTVHGVVLGSAVWSANAWHQSGPLAIRIMACADGPLAPTVPSAAIRGTSRCGTWRSTDAVDLRASSGLCGVTSAYPLWLDSHGCNFTLDRAAVIRDGPVRCDVAPAAPSPAAVRGLPLGTLVQGACSDLALLPVVDLVWDGDGNGNGTVGWQRPATVRARASGAFAGSLPFTLSALPTVQANATRFAFPSGGSLLSDPVVVHLVDRVGTIGLQGSIHLAPTNGALLGAQAAAAFEILPWVRSPDLDTLEYAVDVDTSGSTVVIVPKDGNDTLVDGEAMSVRFGALTEAQPDGGVLRILRLDAGAGRWTSSGTPITPGAAQEFVLTVTAAETTTVEIIVALFDRRVQGLFDGVVPFVSDPALAKTSLRIVDWPWAAADSRIELDLVLDPPFANFTRIDDAPTATTTYTLNGSTTGVGRATVRLSTAALVDGHLSAGAVSSRADVGTASIVVSLPRFEGALVYDPDMGVLFGSSSGGDNGDGSGGGGPGTPRAGKASDSSMDQTATVIAATASIGAAAVLVAAIIAGVVALQAYRQERLASTVAHEVTFDPETASDAPL</sequence>
<keyword evidence="2" id="KW-0812">Transmembrane</keyword>
<dbReference type="EMBL" id="KC977570">
    <property type="protein sequence ID" value="ATE82532.1"/>
    <property type="molecule type" value="Genomic_DNA"/>
</dbReference>
<evidence type="ECO:0000313" key="3">
    <source>
        <dbReference type="EMBL" id="ATE82532.1"/>
    </source>
</evidence>
<dbReference type="Proteomes" id="UP000201566">
    <property type="component" value="Segment"/>
</dbReference>
<feature type="compositionally biased region" description="Gly residues" evidence="1">
    <location>
        <begin position="817"/>
        <end position="832"/>
    </location>
</feature>
<evidence type="ECO:0000313" key="4">
    <source>
        <dbReference type="Proteomes" id="UP000201566"/>
    </source>
</evidence>
<organism evidence="3 4">
    <name type="scientific">Pandoravirus dulcis</name>
    <dbReference type="NCBI Taxonomy" id="1349409"/>
    <lineage>
        <taxon>Viruses</taxon>
        <taxon>Pandoravirus</taxon>
    </lineage>
</organism>
<feature type="region of interest" description="Disordered" evidence="1">
    <location>
        <begin position="816"/>
        <end position="841"/>
    </location>
</feature>
<accession>A0A291AU34</accession>